<keyword evidence="2" id="KW-1185">Reference proteome</keyword>
<organism evidence="1 2">
    <name type="scientific">Sphingobacterium faecale</name>
    <dbReference type="NCBI Taxonomy" id="2803775"/>
    <lineage>
        <taxon>Bacteria</taxon>
        <taxon>Pseudomonadati</taxon>
        <taxon>Bacteroidota</taxon>
        <taxon>Sphingobacteriia</taxon>
        <taxon>Sphingobacteriales</taxon>
        <taxon>Sphingobacteriaceae</taxon>
        <taxon>Sphingobacterium</taxon>
    </lineage>
</organism>
<comment type="caution">
    <text evidence="1">The sequence shown here is derived from an EMBL/GenBank/DDBJ whole genome shotgun (WGS) entry which is preliminary data.</text>
</comment>
<evidence type="ECO:0000313" key="1">
    <source>
        <dbReference type="EMBL" id="MBL1410157.1"/>
    </source>
</evidence>
<dbReference type="EMBL" id="JAERTY010000008">
    <property type="protein sequence ID" value="MBL1410157.1"/>
    <property type="molecule type" value="Genomic_DNA"/>
</dbReference>
<accession>A0ABS1R624</accession>
<sequence>MEGLKLREVVFVAQAATGSQFSTEIASQFCLAKSVQTGTKWSSSKIKRVTVPAYQNGLLALQLATLQGDIF</sequence>
<protein>
    <submittedName>
        <fullName evidence="1">Uncharacterized protein</fullName>
    </submittedName>
</protein>
<proteinExistence type="predicted"/>
<gene>
    <name evidence="1" type="ORF">JKG61_15495</name>
</gene>
<evidence type="ECO:0000313" key="2">
    <source>
        <dbReference type="Proteomes" id="UP000625283"/>
    </source>
</evidence>
<reference evidence="1 2" key="1">
    <citation type="submission" date="2021-01" db="EMBL/GenBank/DDBJ databases">
        <title>C459-1 draft genome sequence.</title>
        <authorList>
            <person name="Zhang X.-F."/>
        </authorList>
    </citation>
    <scope>NUCLEOTIDE SEQUENCE [LARGE SCALE GENOMIC DNA]</scope>
    <source>
        <strain evidence="2">C459-1</strain>
    </source>
</reference>
<name>A0ABS1R624_9SPHI</name>
<dbReference type="RefSeq" id="WP_202103852.1">
    <property type="nucleotide sequence ID" value="NZ_JAERTY010000008.1"/>
</dbReference>
<dbReference type="Proteomes" id="UP000625283">
    <property type="component" value="Unassembled WGS sequence"/>
</dbReference>